<organism evidence="3 4">
    <name type="scientific">Paraflavitalea soli</name>
    <dbReference type="NCBI Taxonomy" id="2315862"/>
    <lineage>
        <taxon>Bacteria</taxon>
        <taxon>Pseudomonadati</taxon>
        <taxon>Bacteroidota</taxon>
        <taxon>Chitinophagia</taxon>
        <taxon>Chitinophagales</taxon>
        <taxon>Chitinophagaceae</taxon>
        <taxon>Paraflavitalea</taxon>
    </lineage>
</organism>
<dbReference type="EMBL" id="CP032157">
    <property type="protein sequence ID" value="AXY74667.1"/>
    <property type="molecule type" value="Genomic_DNA"/>
</dbReference>
<evidence type="ECO:0000313" key="3">
    <source>
        <dbReference type="EMBL" id="AXY74667.1"/>
    </source>
</evidence>
<dbReference type="OrthoDB" id="628107at2"/>
<dbReference type="Proteomes" id="UP000263900">
    <property type="component" value="Chromosome"/>
</dbReference>
<dbReference type="Pfam" id="PF14274">
    <property type="entry name" value="BT_3044-like_C"/>
    <property type="match status" value="1"/>
</dbReference>
<dbReference type="RefSeq" id="WP_119050552.1">
    <property type="nucleotide sequence ID" value="NZ_CP032157.1"/>
</dbReference>
<gene>
    <name evidence="3" type="ORF">D3H65_12045</name>
</gene>
<dbReference type="KEGG" id="pseg:D3H65_12045"/>
<evidence type="ECO:0000313" key="4">
    <source>
        <dbReference type="Proteomes" id="UP000263900"/>
    </source>
</evidence>
<protein>
    <submittedName>
        <fullName evidence="3">DUF4973 domain-containing protein</fullName>
    </submittedName>
</protein>
<feature type="domain" description="DUF4973" evidence="2">
    <location>
        <begin position="22"/>
        <end position="145"/>
    </location>
</feature>
<dbReference type="InterPro" id="IPR025371">
    <property type="entry name" value="BT_3044-like_C"/>
</dbReference>
<feature type="domain" description="BT-3044-like C-terminal" evidence="1">
    <location>
        <begin position="160"/>
        <end position="300"/>
    </location>
</feature>
<dbReference type="Gene3D" id="2.60.40.1740">
    <property type="entry name" value="hypothetical protein (bacova_03559)"/>
    <property type="match status" value="1"/>
</dbReference>
<accession>A0A3B7MLR8</accession>
<reference evidence="3 4" key="1">
    <citation type="submission" date="2018-09" db="EMBL/GenBank/DDBJ databases">
        <title>Genome sequencing of strain 6GH32-13.</title>
        <authorList>
            <person name="Weon H.-Y."/>
            <person name="Heo J."/>
            <person name="Kwon S.-W."/>
        </authorList>
    </citation>
    <scope>NUCLEOTIDE SEQUENCE [LARGE SCALE GENOMIC DNA]</scope>
    <source>
        <strain evidence="3 4">5GH32-13</strain>
    </source>
</reference>
<dbReference type="Gene3D" id="2.40.128.440">
    <property type="entry name" value="Uncharacterised protein PF14274, DUF4361"/>
    <property type="match status" value="1"/>
</dbReference>
<dbReference type="InterPro" id="IPR032509">
    <property type="entry name" value="DUF4973"/>
</dbReference>
<dbReference type="AlphaFoldDB" id="A0A3B7MLR8"/>
<sequence length="321" mass="36706">MKKIHLFILSGLLLGLGCTKEWTKELYVKEVSFVKSGVVRLNALYKSQGGGVTVKVPVVLSGSTNNKEDIEVTIALDKDTLNNLNFDRFRLRSDLYFHELAESNYSFKSMTTTIPATSLQGSFELNLKLENLDLIDKYILPVKIVSTSKNNVSAKRWFGKSLMQIIPFNDYSGRYSNAGLIWNRDVPQNNQTALTTPYRTAWVVDEHTVFFFAGNVDEEAYDRKKYKIIAALNADSTVTLTAPDASIKFSQQRGTYSIRKRKDEVQPYLEKTYITMVLEYWYSDITNPAFPINYRFVGPLTLERVRNTQIPDEDQQVLLEN</sequence>
<evidence type="ECO:0000259" key="1">
    <source>
        <dbReference type="Pfam" id="PF14274"/>
    </source>
</evidence>
<proteinExistence type="predicted"/>
<dbReference type="PROSITE" id="PS51257">
    <property type="entry name" value="PROKAR_LIPOPROTEIN"/>
    <property type="match status" value="1"/>
</dbReference>
<name>A0A3B7MLR8_9BACT</name>
<dbReference type="Pfam" id="PF16343">
    <property type="entry name" value="DUF4973"/>
    <property type="match status" value="1"/>
</dbReference>
<keyword evidence="4" id="KW-1185">Reference proteome</keyword>
<evidence type="ECO:0000259" key="2">
    <source>
        <dbReference type="Pfam" id="PF16343"/>
    </source>
</evidence>